<organism evidence="1 2">
    <name type="scientific">Piscinibacter aquaticus</name>
    <dbReference type="NCBI Taxonomy" id="392597"/>
    <lineage>
        <taxon>Bacteria</taxon>
        <taxon>Pseudomonadati</taxon>
        <taxon>Pseudomonadota</taxon>
        <taxon>Betaproteobacteria</taxon>
        <taxon>Burkholderiales</taxon>
        <taxon>Sphaerotilaceae</taxon>
        <taxon>Piscinibacter</taxon>
    </lineage>
</organism>
<protein>
    <recommendedName>
        <fullName evidence="3">AAA family ATPase</fullName>
    </recommendedName>
</protein>
<dbReference type="PANTHER" id="PTHR41259">
    <property type="entry name" value="DOUBLE-STRAND BREAK REPAIR RAD50 ATPASE, PUTATIVE-RELATED"/>
    <property type="match status" value="1"/>
</dbReference>
<dbReference type="EMBL" id="VOPW01000001">
    <property type="protein sequence ID" value="TXC66043.1"/>
    <property type="molecule type" value="Genomic_DNA"/>
</dbReference>
<gene>
    <name evidence="1" type="ORF">FSC37_09300</name>
</gene>
<dbReference type="AlphaFoldDB" id="A0A5C6TZH0"/>
<dbReference type="Proteomes" id="UP000321832">
    <property type="component" value="Unassembled WGS sequence"/>
</dbReference>
<keyword evidence="2" id="KW-1185">Reference proteome</keyword>
<evidence type="ECO:0000313" key="2">
    <source>
        <dbReference type="Proteomes" id="UP000321832"/>
    </source>
</evidence>
<proteinExistence type="predicted"/>
<evidence type="ECO:0008006" key="3">
    <source>
        <dbReference type="Google" id="ProtNLM"/>
    </source>
</evidence>
<evidence type="ECO:0000313" key="1">
    <source>
        <dbReference type="EMBL" id="TXC66043.1"/>
    </source>
</evidence>
<name>A0A5C6TZH0_9BURK</name>
<comment type="caution">
    <text evidence="1">The sequence shown here is derived from an EMBL/GenBank/DDBJ whole genome shotgun (WGS) entry which is preliminary data.</text>
</comment>
<dbReference type="InterPro" id="IPR027417">
    <property type="entry name" value="P-loop_NTPase"/>
</dbReference>
<sequence>MELHLDKSKSLPFVADDLFVNFDDERSTAGLEALRELSTKTQVLFLSHHDHLLPRVRQVFGAGVNVVALQR</sequence>
<dbReference type="PANTHER" id="PTHR41259:SF1">
    <property type="entry name" value="DOUBLE-STRAND BREAK REPAIR RAD50 ATPASE, PUTATIVE-RELATED"/>
    <property type="match status" value="1"/>
</dbReference>
<reference evidence="1 2" key="1">
    <citation type="submission" date="2019-08" db="EMBL/GenBank/DDBJ databases">
        <authorList>
            <person name="Khan S.A."/>
            <person name="Jeon C.O."/>
            <person name="Jeong S.E."/>
        </authorList>
    </citation>
    <scope>NUCLEOTIDE SEQUENCE [LARGE SCALE GENOMIC DNA]</scope>
    <source>
        <strain evidence="2">IMCC1728</strain>
    </source>
</reference>
<dbReference type="Gene3D" id="3.40.50.300">
    <property type="entry name" value="P-loop containing nucleotide triphosphate hydrolases"/>
    <property type="match status" value="1"/>
</dbReference>
<accession>A0A5C6TZH0</accession>